<dbReference type="KEGG" id="psoj:PHYSODRAFT_248293"/>
<accession>G4YGK0</accession>
<dbReference type="RefSeq" id="XP_009513810.1">
    <property type="nucleotide sequence ID" value="XM_009515515.1"/>
</dbReference>
<keyword evidence="2" id="KW-1185">Reference proteome</keyword>
<dbReference type="STRING" id="1094619.G4YGK0"/>
<evidence type="ECO:0000313" key="2">
    <source>
        <dbReference type="Proteomes" id="UP000002640"/>
    </source>
</evidence>
<gene>
    <name evidence="1" type="ORF">PHYSODRAFT_248293</name>
</gene>
<dbReference type="GeneID" id="20637816"/>
<dbReference type="SMR" id="G4YGK0"/>
<sequence>MSTPFQYHIEDEGLFALPHVMEVTCDEETCALWCMEVGLIDRSKLCPLCGANMKPSFVRKRWKCSRRAEHAEGKEVSRGMLTSSFLNESKLKLHRAARLLLAWCMRLSQVQASEMADVCERTVRDWYAYCRSTCSKELLKAEFKVLLSCALSLNVAIMLR</sequence>
<protein>
    <submittedName>
        <fullName evidence="1">Uncharacterized protein</fullName>
    </submittedName>
</protein>
<proteinExistence type="predicted"/>
<name>G4YGK0_PHYSP</name>
<dbReference type="EMBL" id="JH159151">
    <property type="protein sequence ID" value="EGZ26535.1"/>
    <property type="molecule type" value="Genomic_DNA"/>
</dbReference>
<evidence type="ECO:0000313" key="1">
    <source>
        <dbReference type="EMBL" id="EGZ26535.1"/>
    </source>
</evidence>
<dbReference type="OMA" id="HCYRRIN"/>
<dbReference type="Proteomes" id="UP000002640">
    <property type="component" value="Unassembled WGS sequence"/>
</dbReference>
<reference evidence="1 2" key="1">
    <citation type="journal article" date="2006" name="Science">
        <title>Phytophthora genome sequences uncover evolutionary origins and mechanisms of pathogenesis.</title>
        <authorList>
            <person name="Tyler B.M."/>
            <person name="Tripathy S."/>
            <person name="Zhang X."/>
            <person name="Dehal P."/>
            <person name="Jiang R.H."/>
            <person name="Aerts A."/>
            <person name="Arredondo F.D."/>
            <person name="Baxter L."/>
            <person name="Bensasson D."/>
            <person name="Beynon J.L."/>
            <person name="Chapman J."/>
            <person name="Damasceno C.M."/>
            <person name="Dorrance A.E."/>
            <person name="Dou D."/>
            <person name="Dickerman A.W."/>
            <person name="Dubchak I.L."/>
            <person name="Garbelotto M."/>
            <person name="Gijzen M."/>
            <person name="Gordon S.G."/>
            <person name="Govers F."/>
            <person name="Grunwald N.J."/>
            <person name="Huang W."/>
            <person name="Ivors K.L."/>
            <person name="Jones R.W."/>
            <person name="Kamoun S."/>
            <person name="Krampis K."/>
            <person name="Lamour K.H."/>
            <person name="Lee M.K."/>
            <person name="McDonald W.H."/>
            <person name="Medina M."/>
            <person name="Meijer H.J."/>
            <person name="Nordberg E.K."/>
            <person name="Maclean D.J."/>
            <person name="Ospina-Giraldo M.D."/>
            <person name="Morris P.F."/>
            <person name="Phuntumart V."/>
            <person name="Putnam N.H."/>
            <person name="Rash S."/>
            <person name="Rose J.K."/>
            <person name="Sakihama Y."/>
            <person name="Salamov A.A."/>
            <person name="Savidor A."/>
            <person name="Scheuring C.F."/>
            <person name="Smith B.M."/>
            <person name="Sobral B.W."/>
            <person name="Terry A."/>
            <person name="Torto-Alalibo T.A."/>
            <person name="Win J."/>
            <person name="Xu Z."/>
            <person name="Zhang H."/>
            <person name="Grigoriev I.V."/>
            <person name="Rokhsar D.S."/>
            <person name="Boore J.L."/>
        </authorList>
    </citation>
    <scope>NUCLEOTIDE SEQUENCE [LARGE SCALE GENOMIC DNA]</scope>
    <source>
        <strain evidence="1 2">P6497</strain>
    </source>
</reference>
<dbReference type="AlphaFoldDB" id="G4YGK0"/>
<organism evidence="1 2">
    <name type="scientific">Phytophthora sojae (strain P6497)</name>
    <name type="common">Soybean stem and root rot agent</name>
    <name type="synonym">Phytophthora megasperma f. sp. glycines</name>
    <dbReference type="NCBI Taxonomy" id="1094619"/>
    <lineage>
        <taxon>Eukaryota</taxon>
        <taxon>Sar</taxon>
        <taxon>Stramenopiles</taxon>
        <taxon>Oomycota</taxon>
        <taxon>Peronosporomycetes</taxon>
        <taxon>Peronosporales</taxon>
        <taxon>Peronosporaceae</taxon>
        <taxon>Phytophthora</taxon>
    </lineage>
</organism>
<dbReference type="InParanoid" id="G4YGK0"/>